<evidence type="ECO:0000256" key="3">
    <source>
        <dbReference type="PROSITE-ProRule" id="PRU00047"/>
    </source>
</evidence>
<evidence type="ECO:0000256" key="2">
    <source>
        <dbReference type="ARBA" id="ARBA00010770"/>
    </source>
</evidence>
<organism evidence="7 8">
    <name type="scientific">Acipenser ruthenus</name>
    <name type="common">Sterlet sturgeon</name>
    <dbReference type="NCBI Taxonomy" id="7906"/>
    <lineage>
        <taxon>Eukaryota</taxon>
        <taxon>Metazoa</taxon>
        <taxon>Chordata</taxon>
        <taxon>Craniata</taxon>
        <taxon>Vertebrata</taxon>
        <taxon>Euteleostomi</taxon>
        <taxon>Actinopterygii</taxon>
        <taxon>Chondrostei</taxon>
        <taxon>Acipenseriformes</taxon>
        <taxon>Acipenseridae</taxon>
        <taxon>Acipenser</taxon>
    </lineage>
</organism>
<keyword evidence="3" id="KW-0479">Metal-binding</keyword>
<sequence>MPILKQLVSNTSQSKRRSRADLTAGMISAPLGDFRHTMHVGRGGDEFGDTSFLSTRSGEPPRQTEDQPPSPQQTPHPPSSKPGFLSRTFRHSKRSSSVTRVDKRESALAPARGSPDFVKAAVSLPYLNDDNEAGQGGGSLSRVRKSLSSSPLKKLPSYEKPVNGAAASKPCEQEIQDERDFGELTDLPPASLPRAGGGMKHAESIMSFHIDLGPSMLGDILSVMDNKAWEEDDLGFEEGKSSEGRGSPAPATLKQLPVKPALVSESENHTALFSPEARLRLPRQHLDSCSVPSSGSAVLEEKPPTGEFQVQGEMDSAKFSSPRGKEDKDLSFVDEDDDEITRDWDSLHDLFYSPGSAACVPVSGIMQDVIVGVQKIRFDLEVHGLIKKRARMLPLSGIDTLLASASMMIDMALLARHQNLLLQGITPFPHLSSTMSIVHYQLRQLQEAGTSTRGSARPIHLATCYKCGEKGHYANKCGRRHLGLLAGH</sequence>
<dbReference type="Pfam" id="PF00098">
    <property type="entry name" value="zf-CCHC"/>
    <property type="match status" value="1"/>
</dbReference>
<feature type="region of interest" description="Disordered" evidence="4">
    <location>
        <begin position="1"/>
        <end position="22"/>
    </location>
</feature>
<dbReference type="GO" id="GO:0030838">
    <property type="term" value="P:positive regulation of actin filament polymerization"/>
    <property type="evidence" value="ECO:0007669"/>
    <property type="project" value="TreeGrafter"/>
</dbReference>
<name>A0A662YZV4_ACIRT</name>
<feature type="region of interest" description="Disordered" evidence="4">
    <location>
        <begin position="129"/>
        <end position="169"/>
    </location>
</feature>
<dbReference type="GO" id="GO:0008270">
    <property type="term" value="F:zinc ion binding"/>
    <property type="evidence" value="ECO:0007669"/>
    <property type="project" value="UniProtKB-KW"/>
</dbReference>
<keyword evidence="8" id="KW-1185">Reference proteome</keyword>
<dbReference type="GO" id="GO:0005856">
    <property type="term" value="C:cytoskeleton"/>
    <property type="evidence" value="ECO:0007669"/>
    <property type="project" value="TreeGrafter"/>
</dbReference>
<dbReference type="PROSITE" id="PS50108">
    <property type="entry name" value="CRIB"/>
    <property type="match status" value="1"/>
</dbReference>
<proteinExistence type="inferred from homology"/>
<keyword evidence="3" id="KW-0862">Zinc</keyword>
<comment type="caution">
    <text evidence="7">The sequence shown here is derived from an EMBL/GenBank/DDBJ whole genome shotgun (WGS) entry which is preliminary data.</text>
</comment>
<evidence type="ECO:0000259" key="6">
    <source>
        <dbReference type="PROSITE" id="PS50158"/>
    </source>
</evidence>
<dbReference type="InterPro" id="IPR051296">
    <property type="entry name" value="Cdc42_Effector_BORG/CEP"/>
</dbReference>
<evidence type="ECO:0000256" key="4">
    <source>
        <dbReference type="SAM" id="MobiDB-lite"/>
    </source>
</evidence>
<dbReference type="InterPro" id="IPR001878">
    <property type="entry name" value="Znf_CCHC"/>
</dbReference>
<dbReference type="EMBL" id="SCEB01000001">
    <property type="protein sequence ID" value="RXN02175.1"/>
    <property type="molecule type" value="Genomic_DNA"/>
</dbReference>
<dbReference type="GO" id="GO:0005737">
    <property type="term" value="C:cytoplasm"/>
    <property type="evidence" value="ECO:0007669"/>
    <property type="project" value="TreeGrafter"/>
</dbReference>
<dbReference type="PROSITE" id="PS50158">
    <property type="entry name" value="ZF_CCHC"/>
    <property type="match status" value="1"/>
</dbReference>
<feature type="domain" description="CRIB" evidence="5">
    <location>
        <begin position="27"/>
        <end position="41"/>
    </location>
</feature>
<keyword evidence="3" id="KW-0863">Zinc-finger</keyword>
<dbReference type="GO" id="GO:0005886">
    <property type="term" value="C:plasma membrane"/>
    <property type="evidence" value="ECO:0007669"/>
    <property type="project" value="TreeGrafter"/>
</dbReference>
<accession>A0A662YZV4</accession>
<dbReference type="SUPFAM" id="SSF57756">
    <property type="entry name" value="Retrovirus zinc finger-like domains"/>
    <property type="match status" value="1"/>
</dbReference>
<reference evidence="7 8" key="1">
    <citation type="submission" date="2019-01" db="EMBL/GenBank/DDBJ databases">
        <title>Draft Genome and Complete Hox-Cluster Characterization of the Sterlet Sturgeon (Acipenser ruthenus).</title>
        <authorList>
            <person name="Wei Q."/>
        </authorList>
    </citation>
    <scope>NUCLEOTIDE SEQUENCE [LARGE SCALE GENOMIC DNA]</scope>
    <source>
        <strain evidence="7">WHYD16114868_AA</strain>
        <tissue evidence="7">Blood</tissue>
    </source>
</reference>
<dbReference type="GO" id="GO:0007266">
    <property type="term" value="P:Rho protein signal transduction"/>
    <property type="evidence" value="ECO:0007669"/>
    <property type="project" value="TreeGrafter"/>
</dbReference>
<dbReference type="InterPro" id="IPR000095">
    <property type="entry name" value="CRIB_dom"/>
</dbReference>
<evidence type="ECO:0000256" key="1">
    <source>
        <dbReference type="ARBA" id="ARBA00004184"/>
    </source>
</evidence>
<dbReference type="GO" id="GO:0031267">
    <property type="term" value="F:small GTPase binding"/>
    <property type="evidence" value="ECO:0007669"/>
    <property type="project" value="TreeGrafter"/>
</dbReference>
<dbReference type="Pfam" id="PF00786">
    <property type="entry name" value="PBD"/>
    <property type="match status" value="1"/>
</dbReference>
<evidence type="ECO:0000259" key="5">
    <source>
        <dbReference type="PROSITE" id="PS50108"/>
    </source>
</evidence>
<dbReference type="GO" id="GO:0008360">
    <property type="term" value="P:regulation of cell shape"/>
    <property type="evidence" value="ECO:0007669"/>
    <property type="project" value="TreeGrafter"/>
</dbReference>
<evidence type="ECO:0000313" key="7">
    <source>
        <dbReference type="EMBL" id="RXN02175.1"/>
    </source>
</evidence>
<dbReference type="GO" id="GO:0003676">
    <property type="term" value="F:nucleic acid binding"/>
    <property type="evidence" value="ECO:0007669"/>
    <property type="project" value="InterPro"/>
</dbReference>
<evidence type="ECO:0000313" key="8">
    <source>
        <dbReference type="Proteomes" id="UP000289886"/>
    </source>
</evidence>
<dbReference type="SMART" id="SM00285">
    <property type="entry name" value="PBD"/>
    <property type="match status" value="1"/>
</dbReference>
<dbReference type="Pfam" id="PF14957">
    <property type="entry name" value="BORG_CEP"/>
    <property type="match status" value="1"/>
</dbReference>
<dbReference type="CDD" id="cd00132">
    <property type="entry name" value="CRIB"/>
    <property type="match status" value="1"/>
</dbReference>
<gene>
    <name evidence="7" type="ORF">EOD39_0784</name>
</gene>
<comment type="similarity">
    <text evidence="2">Belongs to the BORG/CEP family.</text>
</comment>
<dbReference type="PANTHER" id="PTHR15344:SF14">
    <property type="entry name" value="CDC42 EFFECTOR PROTEIN 4"/>
    <property type="match status" value="1"/>
</dbReference>
<feature type="compositionally biased region" description="Low complexity" evidence="4">
    <location>
        <begin position="146"/>
        <end position="155"/>
    </location>
</feature>
<dbReference type="AlphaFoldDB" id="A0A662YZV4"/>
<dbReference type="InterPro" id="IPR036875">
    <property type="entry name" value="Znf_CCHC_sf"/>
</dbReference>
<feature type="region of interest" description="Disordered" evidence="4">
    <location>
        <begin position="286"/>
        <end position="330"/>
    </location>
</feature>
<feature type="region of interest" description="Disordered" evidence="4">
    <location>
        <begin position="34"/>
        <end position="112"/>
    </location>
</feature>
<dbReference type="Gene3D" id="4.10.60.10">
    <property type="entry name" value="Zinc finger, CCHC-type"/>
    <property type="match status" value="1"/>
</dbReference>
<dbReference type="PANTHER" id="PTHR15344">
    <property type="entry name" value="CDC42 EFFECTOR PROTEIN BORG"/>
    <property type="match status" value="1"/>
</dbReference>
<dbReference type="InterPro" id="IPR029273">
    <property type="entry name" value="Cdc42_effect-like"/>
</dbReference>
<feature type="compositionally biased region" description="Pro residues" evidence="4">
    <location>
        <begin position="68"/>
        <end position="80"/>
    </location>
</feature>
<feature type="domain" description="CCHC-type" evidence="6">
    <location>
        <begin position="464"/>
        <end position="477"/>
    </location>
</feature>
<dbReference type="GO" id="GO:0031274">
    <property type="term" value="P:positive regulation of pseudopodium assembly"/>
    <property type="evidence" value="ECO:0007669"/>
    <property type="project" value="TreeGrafter"/>
</dbReference>
<protein>
    <submittedName>
        <fullName evidence="7">Cdc42 effector protein 4</fullName>
    </submittedName>
</protein>
<comment type="subcellular location">
    <subcellularLocation>
        <location evidence="1">Endomembrane system</location>
        <topology evidence="1">Peripheral membrane protein</topology>
    </subcellularLocation>
</comment>
<dbReference type="Proteomes" id="UP000289886">
    <property type="component" value="Unassembled WGS sequence"/>
</dbReference>
<dbReference type="GO" id="GO:0012505">
    <property type="term" value="C:endomembrane system"/>
    <property type="evidence" value="ECO:0007669"/>
    <property type="project" value="UniProtKB-SubCell"/>
</dbReference>